<comment type="caution">
    <text evidence="12">The sequence shown here is derived from an EMBL/GenBank/DDBJ whole genome shotgun (WGS) entry which is preliminary data.</text>
</comment>
<dbReference type="InterPro" id="IPR003593">
    <property type="entry name" value="AAA+_ATPase"/>
</dbReference>
<evidence type="ECO:0000256" key="1">
    <source>
        <dbReference type="ARBA" id="ARBA00004651"/>
    </source>
</evidence>
<feature type="domain" description="ABC transmembrane type-1" evidence="11">
    <location>
        <begin position="32"/>
        <end position="323"/>
    </location>
</feature>
<evidence type="ECO:0000313" key="12">
    <source>
        <dbReference type="EMBL" id="ONI58925.1"/>
    </source>
</evidence>
<dbReference type="GO" id="GO:0005886">
    <property type="term" value="C:plasma membrane"/>
    <property type="evidence" value="ECO:0007669"/>
    <property type="project" value="UniProtKB-SubCell"/>
</dbReference>
<dbReference type="InterPro" id="IPR039421">
    <property type="entry name" value="Type_1_exporter"/>
</dbReference>
<dbReference type="FunFam" id="3.40.50.300:FF:000186">
    <property type="entry name" value="ATP-binding cassette sub-family B member 7, mitochondrial"/>
    <property type="match status" value="1"/>
</dbReference>
<dbReference type="AlphaFoldDB" id="A0A1V2N7Q5"/>
<dbReference type="InterPro" id="IPR036640">
    <property type="entry name" value="ABC1_TM_sf"/>
</dbReference>
<dbReference type="OrthoDB" id="9804259at2"/>
<dbReference type="PANTHER" id="PTHR24221">
    <property type="entry name" value="ATP-BINDING CASSETTE SUB-FAMILY B"/>
    <property type="match status" value="1"/>
</dbReference>
<feature type="transmembrane region" description="Helical" evidence="9">
    <location>
        <begin position="297"/>
        <end position="318"/>
    </location>
</feature>
<feature type="transmembrane region" description="Helical" evidence="9">
    <location>
        <begin position="270"/>
        <end position="291"/>
    </location>
</feature>
<evidence type="ECO:0000259" key="11">
    <source>
        <dbReference type="PROSITE" id="PS50929"/>
    </source>
</evidence>
<gene>
    <name evidence="12" type="ORF">AYO25_03740</name>
</gene>
<dbReference type="SUPFAM" id="SSF52540">
    <property type="entry name" value="P-loop containing nucleoside triphosphate hydrolases"/>
    <property type="match status" value="1"/>
</dbReference>
<keyword evidence="6" id="KW-0067">ATP-binding</keyword>
<dbReference type="GO" id="GO:0140359">
    <property type="term" value="F:ABC-type transporter activity"/>
    <property type="evidence" value="ECO:0007669"/>
    <property type="project" value="InterPro"/>
</dbReference>
<dbReference type="Proteomes" id="UP000189542">
    <property type="component" value="Unassembled WGS sequence"/>
</dbReference>
<evidence type="ECO:0000256" key="9">
    <source>
        <dbReference type="SAM" id="Phobius"/>
    </source>
</evidence>
<keyword evidence="8 9" id="KW-0472">Membrane</keyword>
<dbReference type="RefSeq" id="WP_076969550.1">
    <property type="nucleotide sequence ID" value="NZ_LVWB01000012.1"/>
</dbReference>
<feature type="transmembrane region" description="Helical" evidence="9">
    <location>
        <begin position="153"/>
        <end position="173"/>
    </location>
</feature>
<dbReference type="PROSITE" id="PS00211">
    <property type="entry name" value="ABC_TRANSPORTER_1"/>
    <property type="match status" value="1"/>
</dbReference>
<dbReference type="InterPro" id="IPR017871">
    <property type="entry name" value="ABC_transporter-like_CS"/>
</dbReference>
<dbReference type="CDD" id="cd18582">
    <property type="entry name" value="ABC_6TM_ATM1_ABCB7"/>
    <property type="match status" value="1"/>
</dbReference>
<evidence type="ECO:0000256" key="7">
    <source>
        <dbReference type="ARBA" id="ARBA00022989"/>
    </source>
</evidence>
<evidence type="ECO:0000256" key="3">
    <source>
        <dbReference type="ARBA" id="ARBA00022448"/>
    </source>
</evidence>
<keyword evidence="7 9" id="KW-1133">Transmembrane helix</keyword>
<dbReference type="InterPro" id="IPR003439">
    <property type="entry name" value="ABC_transporter-like_ATP-bd"/>
</dbReference>
<dbReference type="SMART" id="SM00382">
    <property type="entry name" value="AAA"/>
    <property type="match status" value="1"/>
</dbReference>
<feature type="transmembrane region" description="Helical" evidence="9">
    <location>
        <begin position="29"/>
        <end position="52"/>
    </location>
</feature>
<comment type="subcellular location">
    <subcellularLocation>
        <location evidence="1">Cell membrane</location>
        <topology evidence="1">Multi-pass membrane protein</topology>
    </subcellularLocation>
</comment>
<keyword evidence="3" id="KW-0813">Transport</keyword>
<evidence type="ECO:0000256" key="2">
    <source>
        <dbReference type="ARBA" id="ARBA00005417"/>
    </source>
</evidence>
<sequence length="598" mass="68247">MAFSRFSSLKILKNLWPYMWPKDRLDLKVRIIGAMIFLIASKFVLLSIPFLFKWITESLIDKSIFSKNVHYLVMGIPILIIAYGTMRILNLILNQIRDVFFSKVGQSATCTLYYKVVSHVYKLSQRFHIDYKVGKLSSAISNGTKSMETIIRIMMLHLIPTILEFFVSIAFLWHSYGLFYVSVIACIVIIYVWFTVVTSNWRVTLFRETNHLLHECHAKVFDSLINFETMQYYNAEKAEITKFKKYMEKYEKSAISISTSLGWLNFGQGFIFSIGMVIIMIMSSHAIYTGTQTIGDFIFINTLLSQLSLPLNIIGTIYRDSRQSFIEIEELFNILDERIEVEDAPNAQALKIKNGDITFDNVFFSYNPNNGILKGVSFKISPGKKTALVGKSGVGKSTISKLLYRLYDIQSGSIKIDSQDIQKVTRESLRQNIGIIPQETILFNDTLRYNILYSKPDASEEELFFAVEIAQLKSFIMNLPDGYDTIVGERGLKLSGGEKQRISIARAILKNPSIMIFDEATSSLDTITERQIQKELDLLSENRTTLMIAHRLSTIVNADTIIVLNKGRVAEHGSHEDLISRGGIYSAMWKKQKESLNT</sequence>
<dbReference type="Gene3D" id="3.40.50.300">
    <property type="entry name" value="P-loop containing nucleotide triphosphate hydrolases"/>
    <property type="match status" value="1"/>
</dbReference>
<accession>A0A1V2N7Q5</accession>
<feature type="transmembrane region" description="Helical" evidence="9">
    <location>
        <begin position="179"/>
        <end position="197"/>
    </location>
</feature>
<dbReference type="PROSITE" id="PS50929">
    <property type="entry name" value="ABC_TM1F"/>
    <property type="match status" value="1"/>
</dbReference>
<dbReference type="SUPFAM" id="SSF90123">
    <property type="entry name" value="ABC transporter transmembrane region"/>
    <property type="match status" value="1"/>
</dbReference>
<dbReference type="GO" id="GO:0005524">
    <property type="term" value="F:ATP binding"/>
    <property type="evidence" value="ECO:0007669"/>
    <property type="project" value="UniProtKB-KW"/>
</dbReference>
<evidence type="ECO:0000256" key="8">
    <source>
        <dbReference type="ARBA" id="ARBA00023136"/>
    </source>
</evidence>
<feature type="transmembrane region" description="Helical" evidence="9">
    <location>
        <begin position="72"/>
        <end position="93"/>
    </location>
</feature>
<evidence type="ECO:0000313" key="13">
    <source>
        <dbReference type="Proteomes" id="UP000189542"/>
    </source>
</evidence>
<dbReference type="GO" id="GO:0006879">
    <property type="term" value="P:intracellular iron ion homeostasis"/>
    <property type="evidence" value="ECO:0007669"/>
    <property type="project" value="TreeGrafter"/>
</dbReference>
<evidence type="ECO:0000256" key="4">
    <source>
        <dbReference type="ARBA" id="ARBA00022692"/>
    </source>
</evidence>
<dbReference type="GO" id="GO:0016887">
    <property type="term" value="F:ATP hydrolysis activity"/>
    <property type="evidence" value="ECO:0007669"/>
    <property type="project" value="InterPro"/>
</dbReference>
<organism evidence="12 13">
    <name type="scientific">Candidatus Liberibacter solanacearum</name>
    <dbReference type="NCBI Taxonomy" id="556287"/>
    <lineage>
        <taxon>Bacteria</taxon>
        <taxon>Pseudomonadati</taxon>
        <taxon>Pseudomonadota</taxon>
        <taxon>Alphaproteobacteria</taxon>
        <taxon>Hyphomicrobiales</taxon>
        <taxon>Rhizobiaceae</taxon>
        <taxon>Liberibacter</taxon>
    </lineage>
</organism>
<dbReference type="Pfam" id="PF00664">
    <property type="entry name" value="ABC_membrane"/>
    <property type="match status" value="1"/>
</dbReference>
<reference evidence="12 13" key="1">
    <citation type="journal article" date="2017" name="PLoS ONE">
        <title>Genomic sequence of 'Candidatus Liberibacter solanacearum' haplotype C and its comparison with haplotype A and B genomes.</title>
        <authorList>
            <person name="Wang J."/>
            <person name="Haapalainen M."/>
            <person name="Schott T."/>
            <person name="Thompson S.M."/>
            <person name="Smith G.R."/>
            <person name="Nissinen A.I."/>
            <person name="Pirhonen M."/>
        </authorList>
    </citation>
    <scope>NUCLEOTIDE SEQUENCE [LARGE SCALE GENOMIC DNA]</scope>
    <source>
        <strain evidence="12 13">FIN111</strain>
    </source>
</reference>
<evidence type="ECO:0000256" key="5">
    <source>
        <dbReference type="ARBA" id="ARBA00022741"/>
    </source>
</evidence>
<dbReference type="EMBL" id="LVWB01000012">
    <property type="protein sequence ID" value="ONI58925.1"/>
    <property type="molecule type" value="Genomic_DNA"/>
</dbReference>
<name>A0A1V2N7Q5_9HYPH</name>
<evidence type="ECO:0000256" key="6">
    <source>
        <dbReference type="ARBA" id="ARBA00022840"/>
    </source>
</evidence>
<protein>
    <submittedName>
        <fullName evidence="12">Metal ABC transporter permease</fullName>
    </submittedName>
</protein>
<proteinExistence type="inferred from homology"/>
<dbReference type="PROSITE" id="PS50893">
    <property type="entry name" value="ABC_TRANSPORTER_2"/>
    <property type="match status" value="1"/>
</dbReference>
<feature type="domain" description="ABC transporter" evidence="10">
    <location>
        <begin position="357"/>
        <end position="591"/>
    </location>
</feature>
<keyword evidence="5" id="KW-0547">Nucleotide-binding</keyword>
<dbReference type="Gene3D" id="1.20.1560.10">
    <property type="entry name" value="ABC transporter type 1, transmembrane domain"/>
    <property type="match status" value="1"/>
</dbReference>
<dbReference type="Pfam" id="PF00005">
    <property type="entry name" value="ABC_tran"/>
    <property type="match status" value="1"/>
</dbReference>
<comment type="similarity">
    <text evidence="2">Belongs to the ABC transporter superfamily.</text>
</comment>
<dbReference type="PANTHER" id="PTHR24221:SF402">
    <property type="entry name" value="IRON-SULFUR CLUSTERS TRANSPORTER ABCB7, MITOCHONDRIAL"/>
    <property type="match status" value="1"/>
</dbReference>
<dbReference type="InterPro" id="IPR027417">
    <property type="entry name" value="P-loop_NTPase"/>
</dbReference>
<evidence type="ECO:0000259" key="10">
    <source>
        <dbReference type="PROSITE" id="PS50893"/>
    </source>
</evidence>
<keyword evidence="4 9" id="KW-0812">Transmembrane</keyword>
<dbReference type="InterPro" id="IPR011527">
    <property type="entry name" value="ABC1_TM_dom"/>
</dbReference>